<dbReference type="InterPro" id="IPR036291">
    <property type="entry name" value="NAD(P)-bd_dom_sf"/>
</dbReference>
<name>A0ABD6MWJ8_9PSED</name>
<dbReference type="Pfam" id="PF01370">
    <property type="entry name" value="Epimerase"/>
    <property type="match status" value="1"/>
</dbReference>
<dbReference type="InterPro" id="IPR001509">
    <property type="entry name" value="Epimerase_deHydtase"/>
</dbReference>
<evidence type="ECO:0000313" key="2">
    <source>
        <dbReference type="EMBL" id="NWL44938.1"/>
    </source>
</evidence>
<protein>
    <submittedName>
        <fullName evidence="2">NAD-dependent dehydratase</fullName>
    </submittedName>
</protein>
<dbReference type="Gene3D" id="3.40.50.720">
    <property type="entry name" value="NAD(P)-binding Rossmann-like Domain"/>
    <property type="match status" value="1"/>
</dbReference>
<dbReference type="AlphaFoldDB" id="A0ABD6MWJ8"/>
<dbReference type="SUPFAM" id="SSF51735">
    <property type="entry name" value="NAD(P)-binding Rossmann-fold domains"/>
    <property type="match status" value="1"/>
</dbReference>
<reference evidence="2 3" key="1">
    <citation type="submission" date="2018-06" db="EMBL/GenBank/DDBJ databases">
        <title>Bacteria isolated from soil of Wuhan.</title>
        <authorList>
            <person name="Xiang W."/>
            <person name="Huang C."/>
        </authorList>
    </citation>
    <scope>NUCLEOTIDE SEQUENCE [LARGE SCALE GENOMIC DNA]</scope>
    <source>
        <strain evidence="3">xwS4</strain>
    </source>
</reference>
<gene>
    <name evidence="2" type="ORF">DM819_03425</name>
</gene>
<dbReference type="PANTHER" id="PTHR48079:SF6">
    <property type="entry name" value="NAD(P)-BINDING DOMAIN-CONTAINING PROTEIN-RELATED"/>
    <property type="match status" value="1"/>
</dbReference>
<accession>A0ABD6MWJ8</accession>
<proteinExistence type="predicted"/>
<evidence type="ECO:0000259" key="1">
    <source>
        <dbReference type="Pfam" id="PF01370"/>
    </source>
</evidence>
<dbReference type="EMBL" id="QJRE01000087">
    <property type="protein sequence ID" value="NWL44938.1"/>
    <property type="molecule type" value="Genomic_DNA"/>
</dbReference>
<comment type="caution">
    <text evidence="2">The sequence shown here is derived from an EMBL/GenBank/DDBJ whole genome shotgun (WGS) entry which is preliminary data.</text>
</comment>
<dbReference type="RefSeq" id="WP_143999746.1">
    <property type="nucleotide sequence ID" value="NZ_QJRE01000087.1"/>
</dbReference>
<organism evidence="2 3">
    <name type="scientific">Pseudomonas hunanensis</name>
    <dbReference type="NCBI Taxonomy" id="1247546"/>
    <lineage>
        <taxon>Bacteria</taxon>
        <taxon>Pseudomonadati</taxon>
        <taxon>Pseudomonadota</taxon>
        <taxon>Gammaproteobacteria</taxon>
        <taxon>Pseudomonadales</taxon>
        <taxon>Pseudomonadaceae</taxon>
        <taxon>Pseudomonas</taxon>
    </lineage>
</organism>
<dbReference type="InterPro" id="IPR051783">
    <property type="entry name" value="NAD(P)-dependent_oxidoreduct"/>
</dbReference>
<sequence length="322" mass="34754">MPRSLRVFVTGASGFVGRRLCQQLVVDGHSVKAAIRKHPAETVAGELIVVDLLDSESLARAMQDVDAVVHLAGRAHVLDDRAADPLTEFRQANVDTTLAVARAAITAGVKRFVFISSIGVNGAETSGQPFNETMVPRPNAAYALSKLEAEQKLGELFACVTCELVIIRPPLVYDACAPGNFARLLRLVEKGLPLPFAGVGNRRCMVSLFNLVDFITLALIHERAAGEVFVIADGESVSTQQIVELLASGMGHRARLFFVPSPLMGALLRLLGRSSMHTQLYGSLEVDTSKAKRLLGWVPRQSASQGLINAGQRFKTRSSQNE</sequence>
<evidence type="ECO:0000313" key="3">
    <source>
        <dbReference type="Proteomes" id="UP000704738"/>
    </source>
</evidence>
<feature type="domain" description="NAD-dependent epimerase/dehydratase" evidence="1">
    <location>
        <begin position="7"/>
        <end position="232"/>
    </location>
</feature>
<dbReference type="Proteomes" id="UP000704738">
    <property type="component" value="Unassembled WGS sequence"/>
</dbReference>
<dbReference type="PANTHER" id="PTHR48079">
    <property type="entry name" value="PROTEIN YEEZ"/>
    <property type="match status" value="1"/>
</dbReference>